<dbReference type="PIRSF" id="PIRSF038994">
    <property type="entry name" value="NagA"/>
    <property type="match status" value="1"/>
</dbReference>
<feature type="binding site" evidence="8">
    <location>
        <position position="141"/>
    </location>
    <ligand>
        <name>Zn(2+)</name>
        <dbReference type="ChEBI" id="CHEBI:29105"/>
    </ligand>
</feature>
<evidence type="ECO:0000313" key="10">
    <source>
        <dbReference type="EMBL" id="GLK03112.1"/>
    </source>
</evidence>
<dbReference type="GO" id="GO:0008448">
    <property type="term" value="F:N-acetylglucosamine-6-phosphate deacetylase activity"/>
    <property type="evidence" value="ECO:0007669"/>
    <property type="project" value="InterPro"/>
</dbReference>
<comment type="similarity">
    <text evidence="1 5">Belongs to the metallo-dependent hydrolases superfamily. NagA family.</text>
</comment>
<dbReference type="Proteomes" id="UP001142325">
    <property type="component" value="Unassembled WGS sequence"/>
</dbReference>
<evidence type="ECO:0000256" key="8">
    <source>
        <dbReference type="PIRSR" id="PIRSR038994-3"/>
    </source>
</evidence>
<comment type="cofactor">
    <cofactor evidence="8">
        <name>a divalent metal cation</name>
        <dbReference type="ChEBI" id="CHEBI:60240"/>
    </cofactor>
    <text evidence="8">Binds 1 divalent metal cation per subunit.</text>
</comment>
<dbReference type="AlphaFoldDB" id="A0A9W6M9Z1"/>
<dbReference type="InterPro" id="IPR032466">
    <property type="entry name" value="Metal_Hydrolase"/>
</dbReference>
<organism evidence="10 11">
    <name type="scientific">Microbacterium keratanolyticum</name>
    <dbReference type="NCBI Taxonomy" id="67574"/>
    <lineage>
        <taxon>Bacteria</taxon>
        <taxon>Bacillati</taxon>
        <taxon>Actinomycetota</taxon>
        <taxon>Actinomycetes</taxon>
        <taxon>Micrococcales</taxon>
        <taxon>Microbacteriaceae</taxon>
        <taxon>Microbacterium</taxon>
    </lineage>
</organism>
<accession>A0A9W6M9Z1</accession>
<evidence type="ECO:0000256" key="4">
    <source>
        <dbReference type="ARBA" id="ARBA00023277"/>
    </source>
</evidence>
<evidence type="ECO:0000256" key="1">
    <source>
        <dbReference type="ARBA" id="ARBA00010716"/>
    </source>
</evidence>
<dbReference type="EMBL" id="BSET01000002">
    <property type="protein sequence ID" value="GLK03112.1"/>
    <property type="molecule type" value="Genomic_DNA"/>
</dbReference>
<dbReference type="InterPro" id="IPR003764">
    <property type="entry name" value="GlcNAc_6-P_deAcase"/>
</dbReference>
<feature type="binding site" evidence="7">
    <location>
        <position position="239"/>
    </location>
    <ligand>
        <name>substrate</name>
    </ligand>
</feature>
<evidence type="ECO:0000256" key="5">
    <source>
        <dbReference type="PIRNR" id="PIRNR038994"/>
    </source>
</evidence>
<feature type="binding site" evidence="7">
    <location>
        <position position="263"/>
    </location>
    <ligand>
        <name>substrate</name>
    </ligand>
</feature>
<dbReference type="GO" id="GO:0046872">
    <property type="term" value="F:metal ion binding"/>
    <property type="evidence" value="ECO:0007669"/>
    <property type="project" value="UniProtKB-KW"/>
</dbReference>
<feature type="active site" description="Proton donor/acceptor" evidence="6">
    <location>
        <position position="285"/>
    </location>
</feature>
<dbReference type="SUPFAM" id="SSF51556">
    <property type="entry name" value="Metallo-dependent hydrolases"/>
    <property type="match status" value="1"/>
</dbReference>
<dbReference type="Pfam" id="PF01979">
    <property type="entry name" value="Amidohydro_1"/>
    <property type="match status" value="1"/>
</dbReference>
<keyword evidence="11" id="KW-1185">Reference proteome</keyword>
<evidence type="ECO:0000313" key="11">
    <source>
        <dbReference type="Proteomes" id="UP001142325"/>
    </source>
</evidence>
<evidence type="ECO:0000256" key="6">
    <source>
        <dbReference type="PIRSR" id="PIRSR038994-1"/>
    </source>
</evidence>
<protein>
    <submittedName>
        <fullName evidence="10">N-acetylglucosamine-6-phosphate deacetylase</fullName>
    </submittedName>
</protein>
<dbReference type="NCBIfam" id="TIGR00221">
    <property type="entry name" value="nagA"/>
    <property type="match status" value="1"/>
</dbReference>
<sequence>MAELTHSSVSGSLVIHSARIVSAGTIVDDGWARIEDGRFVETGTGSDWAPADTVIDAREVAGTGAILTAGFVDIHGHGGGGAAFDDGIDAIRHARAMHRAHGTTRAVVSLVTASLDALEARVAAVADLVGSDADIIGSHLEGPFLDPAHKGAHDAALLRDPAPEEVARLLAAGRGTVRQVTIAPELPGGLDAIRAIVAAGAAAAIGHTSADDAMARAAFEAGATILTHAFNAMPSIHHRAPGPVLAAAADHRVILEAIADNVHLHPHIIKLVFDSAPGRVALVTDAMAAAGSADGQYILGALEVTVDQGVARIASGSIAGSTLTQDVALRRAVEAGASLEAAVDAVTTTPAAAVGLGDQLGRVSAGYLGDAVLLTSDFTVAGVWTGAALAR</sequence>
<evidence type="ECO:0000256" key="7">
    <source>
        <dbReference type="PIRSR" id="PIRSR038994-2"/>
    </source>
</evidence>
<feature type="binding site" evidence="8">
    <location>
        <position position="228"/>
    </location>
    <ligand>
        <name>Zn(2+)</name>
        <dbReference type="ChEBI" id="CHEBI:29105"/>
    </ligand>
</feature>
<dbReference type="PANTHER" id="PTHR11113">
    <property type="entry name" value="N-ACETYLGLUCOSAMINE-6-PHOSPHATE DEACETYLASE"/>
    <property type="match status" value="1"/>
</dbReference>
<feature type="binding site" evidence="7">
    <location>
        <begin position="318"/>
        <end position="320"/>
    </location>
    <ligand>
        <name>substrate</name>
    </ligand>
</feature>
<dbReference type="InterPro" id="IPR006680">
    <property type="entry name" value="Amidohydro-rel"/>
</dbReference>
<reference evidence="10" key="2">
    <citation type="submission" date="2023-01" db="EMBL/GenBank/DDBJ databases">
        <authorList>
            <person name="Sun Q."/>
            <person name="Evtushenko L."/>
        </authorList>
    </citation>
    <scope>NUCLEOTIDE SEQUENCE</scope>
    <source>
        <strain evidence="10">VKM Ac-1958</strain>
    </source>
</reference>
<keyword evidence="2 8" id="KW-0479">Metal-binding</keyword>
<dbReference type="PANTHER" id="PTHR11113:SF14">
    <property type="entry name" value="N-ACETYLGLUCOSAMINE-6-PHOSPHATE DEACETYLASE"/>
    <property type="match status" value="1"/>
</dbReference>
<name>A0A9W6M9Z1_9MICO</name>
<dbReference type="InterPro" id="IPR011059">
    <property type="entry name" value="Metal-dep_hydrolase_composite"/>
</dbReference>
<comment type="caution">
    <text evidence="10">The sequence shown here is derived from an EMBL/GenBank/DDBJ whole genome shotgun (WGS) entry which is preliminary data.</text>
</comment>
<dbReference type="GO" id="GO:0006046">
    <property type="term" value="P:N-acetylglucosamine catabolic process"/>
    <property type="evidence" value="ECO:0007669"/>
    <property type="project" value="TreeGrafter"/>
</dbReference>
<feature type="binding site" evidence="7">
    <location>
        <position position="152"/>
    </location>
    <ligand>
        <name>substrate</name>
    </ligand>
</feature>
<reference evidence="10" key="1">
    <citation type="journal article" date="2014" name="Int. J. Syst. Evol. Microbiol.">
        <title>Complete genome sequence of Corynebacterium casei LMG S-19264T (=DSM 44701T), isolated from a smear-ripened cheese.</title>
        <authorList>
            <consortium name="US DOE Joint Genome Institute (JGI-PGF)"/>
            <person name="Walter F."/>
            <person name="Albersmeier A."/>
            <person name="Kalinowski J."/>
            <person name="Ruckert C."/>
        </authorList>
    </citation>
    <scope>NUCLEOTIDE SEQUENCE</scope>
    <source>
        <strain evidence="10">VKM Ac-1958</strain>
    </source>
</reference>
<dbReference type="Gene3D" id="3.20.20.140">
    <property type="entry name" value="Metal-dependent hydrolases"/>
    <property type="match status" value="1"/>
</dbReference>
<evidence type="ECO:0000259" key="9">
    <source>
        <dbReference type="Pfam" id="PF01979"/>
    </source>
</evidence>
<dbReference type="SUPFAM" id="SSF51338">
    <property type="entry name" value="Composite domain of metallo-dependent hydrolases"/>
    <property type="match status" value="1"/>
</dbReference>
<dbReference type="RefSeq" id="WP_204937915.1">
    <property type="nucleotide sequence ID" value="NZ_BAAAUM010000002.1"/>
</dbReference>
<feature type="binding site" evidence="7">
    <location>
        <begin position="231"/>
        <end position="232"/>
    </location>
    <ligand>
        <name>substrate</name>
    </ligand>
</feature>
<feature type="binding site" evidence="8">
    <location>
        <position position="207"/>
    </location>
    <ligand>
        <name>Zn(2+)</name>
        <dbReference type="ChEBI" id="CHEBI:29105"/>
    </ligand>
</feature>
<evidence type="ECO:0000256" key="2">
    <source>
        <dbReference type="ARBA" id="ARBA00022723"/>
    </source>
</evidence>
<keyword evidence="4 5" id="KW-0119">Carbohydrate metabolism</keyword>
<feature type="domain" description="Amidohydrolase-related" evidence="9">
    <location>
        <begin position="66"/>
        <end position="384"/>
    </location>
</feature>
<proteinExistence type="inferred from homology"/>
<gene>
    <name evidence="10" type="primary">nagA</name>
    <name evidence="10" type="ORF">GCM10017596_28270</name>
</gene>
<dbReference type="Gene3D" id="2.30.40.10">
    <property type="entry name" value="Urease, subunit C, domain 1"/>
    <property type="match status" value="1"/>
</dbReference>
<keyword evidence="3 5" id="KW-0378">Hydrolase</keyword>
<evidence type="ECO:0000256" key="3">
    <source>
        <dbReference type="ARBA" id="ARBA00022801"/>
    </source>
</evidence>